<comment type="similarity">
    <text evidence="2">Belongs to the AB hydrolase superfamily. Epoxide hydrolase family.</text>
</comment>
<name>X0KM37_FUSOX</name>
<dbReference type="Gene3D" id="3.40.50.1820">
    <property type="entry name" value="alpha/beta hydrolase"/>
    <property type="match status" value="1"/>
</dbReference>
<dbReference type="EMBL" id="JH658049">
    <property type="protein sequence ID" value="EXM14628.1"/>
    <property type="molecule type" value="Genomic_DNA"/>
</dbReference>
<dbReference type="GO" id="GO:0016787">
    <property type="term" value="F:hydrolase activity"/>
    <property type="evidence" value="ECO:0007669"/>
    <property type="project" value="UniProtKB-KW"/>
</dbReference>
<sequence length="337" mass="37549">MAAMDLSKLTKKTLEVSRGFNYTYYTSPSQGSKPTLILFHGWPDTAKLWAGLINDYLVPHGYGVVALDCLGYGGTSKPTNLKAYAWNHMAADAIKILDAEKLSTVISVGHDWGSAMCQRLYNFYPSRVSGMIVINLGYIPPTGNFDLDTVNKVTKEACGYGMYEYWHFFTAEDSTGIMRQNLDSVYSVAFGDPYTWLENWTSPDGMREFITEGRTQPTLSYATPEHKADFVERFGKDDGFDAPSCWYKALAFGVQNEADKLVAEEAKTVKVPVLFWGGAQDFVCRPDAARPIIDAGFLLNINSVTREGGHWALLEKPEEFGQDVLGWLQDISLVTTE</sequence>
<evidence type="ECO:0000256" key="2">
    <source>
        <dbReference type="ARBA" id="ARBA00038334"/>
    </source>
</evidence>
<accession>X0KM37</accession>
<gene>
    <name evidence="4" type="ORF">FOTG_16981</name>
</gene>
<reference evidence="4" key="1">
    <citation type="submission" date="2011-11" db="EMBL/GenBank/DDBJ databases">
        <title>The Genome Sequence of Fusarium oxysporum Cotton.</title>
        <authorList>
            <consortium name="The Broad Institute Genome Sequencing Platform"/>
            <person name="Ma L.-J."/>
            <person name="Gale L.R."/>
            <person name="Schwartz D.C."/>
            <person name="Zhou S."/>
            <person name="Corby-Kistler H."/>
            <person name="Young S.K."/>
            <person name="Zeng Q."/>
            <person name="Gargeya S."/>
            <person name="Fitzgerald M."/>
            <person name="Haas B."/>
            <person name="Abouelleil A."/>
            <person name="Alvarado L."/>
            <person name="Arachchi H.M."/>
            <person name="Berlin A."/>
            <person name="Brown A."/>
            <person name="Chapman S.B."/>
            <person name="Chen Z."/>
            <person name="Dunbar C."/>
            <person name="Freedman E."/>
            <person name="Gearin G."/>
            <person name="Goldberg J."/>
            <person name="Griggs A."/>
            <person name="Gujja S."/>
            <person name="Heiman D."/>
            <person name="Howarth C."/>
            <person name="Larson L."/>
            <person name="Lui A."/>
            <person name="MacDonald P.J.P."/>
            <person name="Montmayeur A."/>
            <person name="Murphy C."/>
            <person name="Neiman D."/>
            <person name="Pearson M."/>
            <person name="Priest M."/>
            <person name="Roberts A."/>
            <person name="Saif S."/>
            <person name="Shea T."/>
            <person name="Shenoy N."/>
            <person name="Sisk P."/>
            <person name="Stolte C."/>
            <person name="Sykes S."/>
            <person name="Wortman J."/>
            <person name="Nusbaum C."/>
            <person name="Birren B."/>
        </authorList>
    </citation>
    <scope>NUCLEOTIDE SEQUENCE [LARGE SCALE GENOMIC DNA]</scope>
    <source>
        <strain evidence="4">25433</strain>
    </source>
</reference>
<dbReference type="PANTHER" id="PTHR43329">
    <property type="entry name" value="EPOXIDE HYDROLASE"/>
    <property type="match status" value="1"/>
</dbReference>
<evidence type="ECO:0000259" key="3">
    <source>
        <dbReference type="Pfam" id="PF00561"/>
    </source>
</evidence>
<dbReference type="AlphaFoldDB" id="X0KM37"/>
<protein>
    <recommendedName>
        <fullName evidence="3">AB hydrolase-1 domain-containing protein</fullName>
    </recommendedName>
</protein>
<dbReference type="HOGENOM" id="CLU_020336_7_0_1"/>
<feature type="domain" description="AB hydrolase-1" evidence="3">
    <location>
        <begin position="34"/>
        <end position="139"/>
    </location>
</feature>
<keyword evidence="1" id="KW-0378">Hydrolase</keyword>
<dbReference type="Pfam" id="PF00561">
    <property type="entry name" value="Abhydrolase_1"/>
    <property type="match status" value="1"/>
</dbReference>
<reference evidence="4" key="2">
    <citation type="submission" date="2012-05" db="EMBL/GenBank/DDBJ databases">
        <title>The Genome Annotation of Fusarium oxysporum Cotton.</title>
        <authorList>
            <consortium name="The Broad Institute Genomics Platform"/>
            <person name="Ma L.-J."/>
            <person name="Corby-Kistler H."/>
            <person name="Broz K."/>
            <person name="Gale L.R."/>
            <person name="Jonkers W."/>
            <person name="O'Donnell K."/>
            <person name="Ploetz R."/>
            <person name="Steinberg C."/>
            <person name="Schwartz D.C."/>
            <person name="VanEtten H."/>
            <person name="Zhou S."/>
            <person name="Young S.K."/>
            <person name="Zeng Q."/>
            <person name="Gargeya S."/>
            <person name="Fitzgerald M."/>
            <person name="Abouelleil A."/>
            <person name="Alvarado L."/>
            <person name="Chapman S.B."/>
            <person name="Gainer-Dewar J."/>
            <person name="Goldberg J."/>
            <person name="Griggs A."/>
            <person name="Gujja S."/>
            <person name="Hansen M."/>
            <person name="Howarth C."/>
            <person name="Imamovic A."/>
            <person name="Ireland A."/>
            <person name="Larimer J."/>
            <person name="McCowan C."/>
            <person name="Murphy C."/>
            <person name="Pearson M."/>
            <person name="Poon T.W."/>
            <person name="Priest M."/>
            <person name="Roberts A."/>
            <person name="Saif S."/>
            <person name="Shea T."/>
            <person name="Sykes S."/>
            <person name="Wortman J."/>
            <person name="Nusbaum C."/>
            <person name="Birren B."/>
        </authorList>
    </citation>
    <scope>NUCLEOTIDE SEQUENCE</scope>
    <source>
        <strain evidence="4">25433</strain>
    </source>
</reference>
<proteinExistence type="inferred from homology"/>
<dbReference type="InterPro" id="IPR000639">
    <property type="entry name" value="Epox_hydrolase-like"/>
</dbReference>
<evidence type="ECO:0000256" key="1">
    <source>
        <dbReference type="ARBA" id="ARBA00022801"/>
    </source>
</evidence>
<dbReference type="InterPro" id="IPR000073">
    <property type="entry name" value="AB_hydrolase_1"/>
</dbReference>
<organism evidence="4">
    <name type="scientific">Fusarium oxysporum f. sp. vasinfectum 25433</name>
    <dbReference type="NCBI Taxonomy" id="1089449"/>
    <lineage>
        <taxon>Eukaryota</taxon>
        <taxon>Fungi</taxon>
        <taxon>Dikarya</taxon>
        <taxon>Ascomycota</taxon>
        <taxon>Pezizomycotina</taxon>
        <taxon>Sordariomycetes</taxon>
        <taxon>Hypocreomycetidae</taxon>
        <taxon>Hypocreales</taxon>
        <taxon>Nectriaceae</taxon>
        <taxon>Fusarium</taxon>
        <taxon>Fusarium oxysporum species complex</taxon>
    </lineage>
</organism>
<dbReference type="PRINTS" id="PR00412">
    <property type="entry name" value="EPOXHYDRLASE"/>
</dbReference>
<dbReference type="OrthoDB" id="284184at2759"/>
<dbReference type="SUPFAM" id="SSF53474">
    <property type="entry name" value="alpha/beta-Hydrolases"/>
    <property type="match status" value="1"/>
</dbReference>
<evidence type="ECO:0000313" key="4">
    <source>
        <dbReference type="EMBL" id="EXM14628.1"/>
    </source>
</evidence>
<dbReference type="InterPro" id="IPR029058">
    <property type="entry name" value="AB_hydrolase_fold"/>
</dbReference>
<dbReference type="Proteomes" id="UP000030701">
    <property type="component" value="Unassembled WGS sequence"/>
</dbReference>